<dbReference type="EMBL" id="JASUXU010000910">
    <property type="protein sequence ID" value="KAK0296682.1"/>
    <property type="molecule type" value="Genomic_DNA"/>
</dbReference>
<feature type="compositionally biased region" description="Basic and acidic residues" evidence="1">
    <location>
        <begin position="1"/>
        <end position="11"/>
    </location>
</feature>
<accession>A0AAN6F4P2</accession>
<protein>
    <submittedName>
        <fullName evidence="2">Uncharacterized protein</fullName>
    </submittedName>
</protein>
<evidence type="ECO:0000256" key="1">
    <source>
        <dbReference type="SAM" id="MobiDB-lite"/>
    </source>
</evidence>
<feature type="compositionally biased region" description="Polar residues" evidence="1">
    <location>
        <begin position="18"/>
        <end position="28"/>
    </location>
</feature>
<feature type="non-terminal residue" evidence="2">
    <location>
        <position position="84"/>
    </location>
</feature>
<dbReference type="AlphaFoldDB" id="A0AAN6F4P2"/>
<proteinExistence type="predicted"/>
<dbReference type="Proteomes" id="UP001168146">
    <property type="component" value="Unassembled WGS sequence"/>
</dbReference>
<comment type="caution">
    <text evidence="2">The sequence shown here is derived from an EMBL/GenBank/DDBJ whole genome shotgun (WGS) entry which is preliminary data.</text>
</comment>
<evidence type="ECO:0000313" key="3">
    <source>
        <dbReference type="Proteomes" id="UP001168146"/>
    </source>
</evidence>
<feature type="region of interest" description="Disordered" evidence="1">
    <location>
        <begin position="1"/>
        <end position="28"/>
    </location>
</feature>
<evidence type="ECO:0000313" key="2">
    <source>
        <dbReference type="EMBL" id="KAK0296682.1"/>
    </source>
</evidence>
<organism evidence="2 3">
    <name type="scientific">Friedmanniomyces endolithicus</name>
    <dbReference type="NCBI Taxonomy" id="329885"/>
    <lineage>
        <taxon>Eukaryota</taxon>
        <taxon>Fungi</taxon>
        <taxon>Dikarya</taxon>
        <taxon>Ascomycota</taxon>
        <taxon>Pezizomycotina</taxon>
        <taxon>Dothideomycetes</taxon>
        <taxon>Dothideomycetidae</taxon>
        <taxon>Mycosphaerellales</taxon>
        <taxon>Teratosphaeriaceae</taxon>
        <taxon>Friedmanniomyces</taxon>
    </lineage>
</organism>
<gene>
    <name evidence="2" type="ORF">LTR82_018389</name>
</gene>
<name>A0AAN6F4P2_9PEZI</name>
<reference evidence="2" key="1">
    <citation type="submission" date="2021-12" db="EMBL/GenBank/DDBJ databases">
        <title>Black yeast isolated from Biological Soil Crust.</title>
        <authorList>
            <person name="Kurbessoian T."/>
        </authorList>
    </citation>
    <scope>NUCLEOTIDE SEQUENCE</scope>
    <source>
        <strain evidence="2">CCFEE 5208</strain>
    </source>
</reference>
<sequence>MRELLTTDKRKGSAQAAEPTNNVSASNTRLPSLPLALLIDCPLWHATDTDAGRSSNATLTIKIGDADQLEDSDATDSIIAGERL</sequence>